<dbReference type="AlphaFoldDB" id="A0AAD6BZM9"/>
<evidence type="ECO:0000313" key="2">
    <source>
        <dbReference type="EMBL" id="KAJ5438399.1"/>
    </source>
</evidence>
<organism evidence="2 3">
    <name type="scientific">Penicillium daleae</name>
    <dbReference type="NCBI Taxonomy" id="63821"/>
    <lineage>
        <taxon>Eukaryota</taxon>
        <taxon>Fungi</taxon>
        <taxon>Dikarya</taxon>
        <taxon>Ascomycota</taxon>
        <taxon>Pezizomycotina</taxon>
        <taxon>Eurotiomycetes</taxon>
        <taxon>Eurotiomycetidae</taxon>
        <taxon>Eurotiales</taxon>
        <taxon>Aspergillaceae</taxon>
        <taxon>Penicillium</taxon>
    </lineage>
</organism>
<reference evidence="2" key="2">
    <citation type="journal article" date="2023" name="IMA Fungus">
        <title>Comparative genomic study of the Penicillium genus elucidates a diverse pangenome and 15 lateral gene transfer events.</title>
        <authorList>
            <person name="Petersen C."/>
            <person name="Sorensen T."/>
            <person name="Nielsen M.R."/>
            <person name="Sondergaard T.E."/>
            <person name="Sorensen J.L."/>
            <person name="Fitzpatrick D.A."/>
            <person name="Frisvad J.C."/>
            <person name="Nielsen K.L."/>
        </authorList>
    </citation>
    <scope>NUCLEOTIDE SEQUENCE</scope>
    <source>
        <strain evidence="2">IBT 16125</strain>
    </source>
</reference>
<feature type="compositionally biased region" description="Basic and acidic residues" evidence="1">
    <location>
        <begin position="1"/>
        <end position="16"/>
    </location>
</feature>
<reference evidence="2" key="1">
    <citation type="submission" date="2022-12" db="EMBL/GenBank/DDBJ databases">
        <authorList>
            <person name="Petersen C."/>
        </authorList>
    </citation>
    <scope>NUCLEOTIDE SEQUENCE</scope>
    <source>
        <strain evidence="2">IBT 16125</strain>
    </source>
</reference>
<evidence type="ECO:0000256" key="1">
    <source>
        <dbReference type="SAM" id="MobiDB-lite"/>
    </source>
</evidence>
<accession>A0AAD6BZM9</accession>
<feature type="region of interest" description="Disordered" evidence="1">
    <location>
        <begin position="1"/>
        <end position="82"/>
    </location>
</feature>
<comment type="caution">
    <text evidence="2">The sequence shown here is derived from an EMBL/GenBank/DDBJ whole genome shotgun (WGS) entry which is preliminary data.</text>
</comment>
<dbReference type="Proteomes" id="UP001213681">
    <property type="component" value="Unassembled WGS sequence"/>
</dbReference>
<feature type="compositionally biased region" description="Polar residues" evidence="1">
    <location>
        <begin position="17"/>
        <end position="26"/>
    </location>
</feature>
<name>A0AAD6BZM9_9EURO</name>
<dbReference type="GeneID" id="81603022"/>
<evidence type="ECO:0000313" key="3">
    <source>
        <dbReference type="Proteomes" id="UP001213681"/>
    </source>
</evidence>
<gene>
    <name evidence="2" type="ORF">N7458_009397</name>
</gene>
<proteinExistence type="predicted"/>
<protein>
    <submittedName>
        <fullName evidence="2">Uncharacterized protein</fullName>
    </submittedName>
</protein>
<dbReference type="RefSeq" id="XP_056761628.1">
    <property type="nucleotide sequence ID" value="XM_056912779.1"/>
</dbReference>
<keyword evidence="3" id="KW-1185">Reference proteome</keyword>
<dbReference type="EMBL" id="JAPVEA010000008">
    <property type="protein sequence ID" value="KAJ5438399.1"/>
    <property type="molecule type" value="Genomic_DNA"/>
</dbReference>
<sequence length="82" mass="8712">MDHTPKVEVSGTHKSDAQNTANNPSNEVEMGGTQEAANTQSEPAEKPEQTVAAGEDIILVDAQPDPEPPNPAKKSAVFKFLE</sequence>